<comment type="caution">
    <text evidence="1">The sequence shown here is derived from an EMBL/GenBank/DDBJ whole genome shotgun (WGS) entry which is preliminary data.</text>
</comment>
<reference evidence="1 2" key="1">
    <citation type="journal article" date="2021" name="Elife">
        <title>Chloroplast acquisition without the gene transfer in kleptoplastic sea slugs, Plakobranchus ocellatus.</title>
        <authorList>
            <person name="Maeda T."/>
            <person name="Takahashi S."/>
            <person name="Yoshida T."/>
            <person name="Shimamura S."/>
            <person name="Takaki Y."/>
            <person name="Nagai Y."/>
            <person name="Toyoda A."/>
            <person name="Suzuki Y."/>
            <person name="Arimoto A."/>
            <person name="Ishii H."/>
            <person name="Satoh N."/>
            <person name="Nishiyama T."/>
            <person name="Hasebe M."/>
            <person name="Maruyama T."/>
            <person name="Minagawa J."/>
            <person name="Obokata J."/>
            <person name="Shigenobu S."/>
        </authorList>
    </citation>
    <scope>NUCLEOTIDE SEQUENCE [LARGE SCALE GENOMIC DNA]</scope>
</reference>
<dbReference type="EMBL" id="BMAT01006488">
    <property type="protein sequence ID" value="GFS13669.1"/>
    <property type="molecule type" value="Genomic_DNA"/>
</dbReference>
<dbReference type="AlphaFoldDB" id="A0AAV4ITB0"/>
<accession>A0AAV4ITB0</accession>
<evidence type="ECO:0000313" key="1">
    <source>
        <dbReference type="EMBL" id="GFS13669.1"/>
    </source>
</evidence>
<name>A0AAV4ITB0_9GAST</name>
<organism evidence="1 2">
    <name type="scientific">Elysia marginata</name>
    <dbReference type="NCBI Taxonomy" id="1093978"/>
    <lineage>
        <taxon>Eukaryota</taxon>
        <taxon>Metazoa</taxon>
        <taxon>Spiralia</taxon>
        <taxon>Lophotrochozoa</taxon>
        <taxon>Mollusca</taxon>
        <taxon>Gastropoda</taxon>
        <taxon>Heterobranchia</taxon>
        <taxon>Euthyneura</taxon>
        <taxon>Panpulmonata</taxon>
        <taxon>Sacoglossa</taxon>
        <taxon>Placobranchoidea</taxon>
        <taxon>Plakobranchidae</taxon>
        <taxon>Elysia</taxon>
    </lineage>
</organism>
<dbReference type="Proteomes" id="UP000762676">
    <property type="component" value="Unassembled WGS sequence"/>
</dbReference>
<sequence>MVSECAAASGRLRKSTELKGVIKFPRGRPFPFIISHNDEQKGPIRKRCETRLAVNEPSDWRWFSRLYYWRASCGFRLTTTG</sequence>
<evidence type="ECO:0000313" key="2">
    <source>
        <dbReference type="Proteomes" id="UP000762676"/>
    </source>
</evidence>
<gene>
    <name evidence="1" type="ORF">ElyMa_003142300</name>
</gene>
<keyword evidence="2" id="KW-1185">Reference proteome</keyword>
<protein>
    <submittedName>
        <fullName evidence="1">Uncharacterized protein</fullName>
    </submittedName>
</protein>
<proteinExistence type="predicted"/>